<keyword evidence="3" id="KW-1185">Reference proteome</keyword>
<proteinExistence type="predicted"/>
<keyword evidence="1" id="KW-0812">Transmembrane</keyword>
<name>E3N2W8_CAERE</name>
<keyword evidence="1" id="KW-0472">Membrane</keyword>
<organism evidence="3">
    <name type="scientific">Caenorhabditis remanei</name>
    <name type="common">Caenorhabditis vulgaris</name>
    <dbReference type="NCBI Taxonomy" id="31234"/>
    <lineage>
        <taxon>Eukaryota</taxon>
        <taxon>Metazoa</taxon>
        <taxon>Ecdysozoa</taxon>
        <taxon>Nematoda</taxon>
        <taxon>Chromadorea</taxon>
        <taxon>Rhabditida</taxon>
        <taxon>Rhabditina</taxon>
        <taxon>Rhabditomorpha</taxon>
        <taxon>Rhabditoidea</taxon>
        <taxon>Rhabditidae</taxon>
        <taxon>Peloderinae</taxon>
        <taxon>Caenorhabditis</taxon>
    </lineage>
</organism>
<evidence type="ECO:0000313" key="2">
    <source>
        <dbReference type="EMBL" id="EFO84313.1"/>
    </source>
</evidence>
<dbReference type="InParanoid" id="E3N2W8"/>
<evidence type="ECO:0000256" key="1">
    <source>
        <dbReference type="SAM" id="Phobius"/>
    </source>
</evidence>
<dbReference type="AlphaFoldDB" id="E3N2W8"/>
<dbReference type="EMBL" id="DS268515">
    <property type="protein sequence ID" value="EFO84313.1"/>
    <property type="molecule type" value="Genomic_DNA"/>
</dbReference>
<feature type="transmembrane region" description="Helical" evidence="1">
    <location>
        <begin position="28"/>
        <end position="47"/>
    </location>
</feature>
<sequence length="61" mass="7020">MATSIDLYYETVWKSKCSSNEKSFLASWQGLSLCSHSMLLVLLITILRSQNTNFEKVRVFT</sequence>
<protein>
    <submittedName>
        <fullName evidence="2">Uncharacterized protein</fullName>
    </submittedName>
</protein>
<dbReference type="HOGENOM" id="CLU_2924816_0_0_1"/>
<keyword evidence="1" id="KW-1133">Transmembrane helix</keyword>
<accession>E3N2W8</accession>
<gene>
    <name evidence="2" type="ORF">CRE_20470</name>
</gene>
<evidence type="ECO:0000313" key="3">
    <source>
        <dbReference type="Proteomes" id="UP000008281"/>
    </source>
</evidence>
<reference evidence="2" key="1">
    <citation type="submission" date="2007-07" db="EMBL/GenBank/DDBJ databases">
        <title>PCAP assembly of the Caenorhabditis remanei genome.</title>
        <authorList>
            <consortium name="The Caenorhabditis remanei Sequencing Consortium"/>
            <person name="Wilson R.K."/>
        </authorList>
    </citation>
    <scope>NUCLEOTIDE SEQUENCE [LARGE SCALE GENOMIC DNA]</scope>
    <source>
        <strain evidence="2">PB4641</strain>
    </source>
</reference>
<dbReference type="Proteomes" id="UP000008281">
    <property type="component" value="Unassembled WGS sequence"/>
</dbReference>